<organism evidence="2 3">
    <name type="scientific">Mycena metata</name>
    <dbReference type="NCBI Taxonomy" id="1033252"/>
    <lineage>
        <taxon>Eukaryota</taxon>
        <taxon>Fungi</taxon>
        <taxon>Dikarya</taxon>
        <taxon>Basidiomycota</taxon>
        <taxon>Agaricomycotina</taxon>
        <taxon>Agaricomycetes</taxon>
        <taxon>Agaricomycetidae</taxon>
        <taxon>Agaricales</taxon>
        <taxon>Marasmiineae</taxon>
        <taxon>Mycenaceae</taxon>
        <taxon>Mycena</taxon>
    </lineage>
</organism>
<evidence type="ECO:0000259" key="1">
    <source>
        <dbReference type="Pfam" id="PF12937"/>
    </source>
</evidence>
<proteinExistence type="predicted"/>
<keyword evidence="3" id="KW-1185">Reference proteome</keyword>
<feature type="domain" description="F-box" evidence="1">
    <location>
        <begin position="50"/>
        <end position="102"/>
    </location>
</feature>
<comment type="caution">
    <text evidence="2">The sequence shown here is derived from an EMBL/GenBank/DDBJ whole genome shotgun (WGS) entry which is preliminary data.</text>
</comment>
<dbReference type="SUPFAM" id="SSF81383">
    <property type="entry name" value="F-box domain"/>
    <property type="match status" value="1"/>
</dbReference>
<evidence type="ECO:0000313" key="2">
    <source>
        <dbReference type="EMBL" id="KAJ7753489.1"/>
    </source>
</evidence>
<dbReference type="AlphaFoldDB" id="A0AAD7NAD4"/>
<dbReference type="InterPro" id="IPR001810">
    <property type="entry name" value="F-box_dom"/>
</dbReference>
<gene>
    <name evidence="2" type="ORF">B0H16DRAFT_1834562</name>
</gene>
<dbReference type="Proteomes" id="UP001215598">
    <property type="component" value="Unassembled WGS sequence"/>
</dbReference>
<dbReference type="Gene3D" id="1.20.1280.50">
    <property type="match status" value="1"/>
</dbReference>
<accession>A0AAD7NAD4</accession>
<reference evidence="2" key="1">
    <citation type="submission" date="2023-03" db="EMBL/GenBank/DDBJ databases">
        <title>Massive genome expansion in bonnet fungi (Mycena s.s.) driven by repeated elements and novel gene families across ecological guilds.</title>
        <authorList>
            <consortium name="Lawrence Berkeley National Laboratory"/>
            <person name="Harder C.B."/>
            <person name="Miyauchi S."/>
            <person name="Viragh M."/>
            <person name="Kuo A."/>
            <person name="Thoen E."/>
            <person name="Andreopoulos B."/>
            <person name="Lu D."/>
            <person name="Skrede I."/>
            <person name="Drula E."/>
            <person name="Henrissat B."/>
            <person name="Morin E."/>
            <person name="Kohler A."/>
            <person name="Barry K."/>
            <person name="LaButti K."/>
            <person name="Morin E."/>
            <person name="Salamov A."/>
            <person name="Lipzen A."/>
            <person name="Mereny Z."/>
            <person name="Hegedus B."/>
            <person name="Baldrian P."/>
            <person name="Stursova M."/>
            <person name="Weitz H."/>
            <person name="Taylor A."/>
            <person name="Grigoriev I.V."/>
            <person name="Nagy L.G."/>
            <person name="Martin F."/>
            <person name="Kauserud H."/>
        </authorList>
    </citation>
    <scope>NUCLEOTIDE SEQUENCE</scope>
    <source>
        <strain evidence="2">CBHHK182m</strain>
    </source>
</reference>
<evidence type="ECO:0000313" key="3">
    <source>
        <dbReference type="Proteomes" id="UP001215598"/>
    </source>
</evidence>
<dbReference type="Pfam" id="PF12937">
    <property type="entry name" value="F-box-like"/>
    <property type="match status" value="1"/>
</dbReference>
<dbReference type="EMBL" id="JARKIB010000055">
    <property type="protein sequence ID" value="KAJ7753489.1"/>
    <property type="molecule type" value="Genomic_DNA"/>
</dbReference>
<name>A0AAD7NAD4_9AGAR</name>
<dbReference type="InterPro" id="IPR036047">
    <property type="entry name" value="F-box-like_dom_sf"/>
</dbReference>
<sequence>MSEMARAENEISTAWAHAARLLDEGDKLAQHYTNLQNLVDTYRGVLSTLRRLPNEILLEIFQHTFTHLDNLDTFGNAPWLVIQVCRHWRAVALASPGFWSHFIIPGGENLQSLLMATAFPAQVERVRGGPISIYFAADPSPHVLAMFLPLSSQWDNISLDTSLFMSPPLSDHVFPALRRLTLYYLGPEPREVCRNDAMPALEDLVLNLYDCGLPKAVKSSIPWSQMQKCALRDLDSADFLWIVAQLPHAKVVIRIGNNLEAPDASLMATTSVIRSLIFAHCSRNFVSDVLTSLSTPALDEFVLSDTRDTFADYPLGERVVQFLDRSGCTLKHLRFNLHLEEQDLIAILGSPHIHSVIHLNFPRTVLPPRALAALAVPLPNLCRLTLGGALDEGLLLAALSTYNYPTILPLDGNLQLGELQVILTGRS</sequence>
<protein>
    <recommendedName>
        <fullName evidence="1">F-box domain-containing protein</fullName>
    </recommendedName>
</protein>